<dbReference type="Proteomes" id="UP000237271">
    <property type="component" value="Unassembled WGS sequence"/>
</dbReference>
<sequence length="215" mass="24126">MVYWADDALGQPLLAIAPMEEGDQTAQLHCEFMKKFPQLQLITGGLRVSDRRQLCHQPHSRDAPRVPLIGCVSHRFNLAVNAFLETHKETVDAVSTLLLALRAVNNLIFLRQHTELTSCDFADPATPHPLRRNVTHWSSVCAMIAQYVRIRDAVKKVEAIFSSGTVKLQMEDLSLAEVRALLDCVVLRFPSIKRYLEASANVFHSPIFEAVVVNV</sequence>
<keyword evidence="2" id="KW-1185">Reference proteome</keyword>
<accession>A0A2P4X8A6</accession>
<dbReference type="OrthoDB" id="121788at2759"/>
<gene>
    <name evidence="1" type="ORF">PHPALM_29150</name>
</gene>
<dbReference type="EMBL" id="NCKW01015792">
    <property type="protein sequence ID" value="POM61784.1"/>
    <property type="molecule type" value="Genomic_DNA"/>
</dbReference>
<dbReference type="PANTHER" id="PTHR40866">
    <property type="entry name" value="BED-TYPE DOMAIN-CONTAINING PROTEIN"/>
    <property type="match status" value="1"/>
</dbReference>
<comment type="caution">
    <text evidence="1">The sequence shown here is derived from an EMBL/GenBank/DDBJ whole genome shotgun (WGS) entry which is preliminary data.</text>
</comment>
<name>A0A2P4X8A6_9STRA</name>
<dbReference type="PANTHER" id="PTHR40866:SF1">
    <property type="entry name" value="BED-TYPE DOMAIN-CONTAINING PROTEIN"/>
    <property type="match status" value="1"/>
</dbReference>
<proteinExistence type="predicted"/>
<protein>
    <submittedName>
        <fullName evidence="1">Uncharacterized protein</fullName>
    </submittedName>
</protein>
<evidence type="ECO:0000313" key="2">
    <source>
        <dbReference type="Proteomes" id="UP000237271"/>
    </source>
</evidence>
<reference evidence="1 2" key="1">
    <citation type="journal article" date="2017" name="Genome Biol. Evol.">
        <title>Phytophthora megakarya and P. palmivora, closely related causal agents of cacao black pod rot, underwent increases in genome sizes and gene numbers by different mechanisms.</title>
        <authorList>
            <person name="Ali S.S."/>
            <person name="Shao J."/>
            <person name="Lary D.J."/>
            <person name="Kronmiller B."/>
            <person name="Shen D."/>
            <person name="Strem M.D."/>
            <person name="Amoako-Attah I."/>
            <person name="Akrofi A.Y."/>
            <person name="Begoude B.A."/>
            <person name="Ten Hoopen G.M."/>
            <person name="Coulibaly K."/>
            <person name="Kebe B.I."/>
            <person name="Melnick R.L."/>
            <person name="Guiltinan M.J."/>
            <person name="Tyler B.M."/>
            <person name="Meinhardt L.W."/>
            <person name="Bailey B.A."/>
        </authorList>
    </citation>
    <scope>NUCLEOTIDE SEQUENCE [LARGE SCALE GENOMIC DNA]</scope>
    <source>
        <strain evidence="2">sbr112.9</strain>
    </source>
</reference>
<dbReference type="AlphaFoldDB" id="A0A2P4X8A6"/>
<evidence type="ECO:0000313" key="1">
    <source>
        <dbReference type="EMBL" id="POM61784.1"/>
    </source>
</evidence>
<organism evidence="1 2">
    <name type="scientific">Phytophthora palmivora</name>
    <dbReference type="NCBI Taxonomy" id="4796"/>
    <lineage>
        <taxon>Eukaryota</taxon>
        <taxon>Sar</taxon>
        <taxon>Stramenopiles</taxon>
        <taxon>Oomycota</taxon>
        <taxon>Peronosporomycetes</taxon>
        <taxon>Peronosporales</taxon>
        <taxon>Peronosporaceae</taxon>
        <taxon>Phytophthora</taxon>
    </lineage>
</organism>